<keyword evidence="2" id="KW-1185">Reference proteome</keyword>
<reference evidence="1" key="1">
    <citation type="submission" date="2016-01" db="EMBL/GenBank/DDBJ databases">
        <authorList>
            <person name="Peeters C."/>
        </authorList>
    </citation>
    <scope>NUCLEOTIDE SEQUENCE [LARGE SCALE GENOMIC DNA]</scope>
    <source>
        <strain evidence="1">LMG 22934</strain>
    </source>
</reference>
<name>A0A158GZ19_9BURK</name>
<sequence>MTYYEDFMTILAALLSHQNFPIAVDKLFVGISVRQSGNTITEPDRSKWNRSMSEMVSHLVNFPELTQMLSLPSHALATVPYQQLDQDVRQLRAAIAERNQVIERLVGSTSWKLTRPLRAPLRLLRGEVSIRDALRFIF</sequence>
<dbReference type="STRING" id="326474.AWB65_02737"/>
<organism evidence="1 2">
    <name type="scientific">Caballeronia humi</name>
    <dbReference type="NCBI Taxonomy" id="326474"/>
    <lineage>
        <taxon>Bacteria</taxon>
        <taxon>Pseudomonadati</taxon>
        <taxon>Pseudomonadota</taxon>
        <taxon>Betaproteobacteria</taxon>
        <taxon>Burkholderiales</taxon>
        <taxon>Burkholderiaceae</taxon>
        <taxon>Caballeronia</taxon>
    </lineage>
</organism>
<evidence type="ECO:0000313" key="2">
    <source>
        <dbReference type="Proteomes" id="UP000054977"/>
    </source>
</evidence>
<dbReference type="Proteomes" id="UP000054977">
    <property type="component" value="Unassembled WGS sequence"/>
</dbReference>
<dbReference type="EMBL" id="FCNW02000011">
    <property type="protein sequence ID" value="SAL37365.1"/>
    <property type="molecule type" value="Genomic_DNA"/>
</dbReference>
<accession>A0A158GZ19</accession>
<protein>
    <submittedName>
        <fullName evidence="1">Uncharacterized protein</fullName>
    </submittedName>
</protein>
<gene>
    <name evidence="1" type="ORF">AWB65_02737</name>
</gene>
<evidence type="ECO:0000313" key="1">
    <source>
        <dbReference type="EMBL" id="SAL37365.1"/>
    </source>
</evidence>
<comment type="caution">
    <text evidence="1">The sequence shown here is derived from an EMBL/GenBank/DDBJ whole genome shotgun (WGS) entry which is preliminary data.</text>
</comment>
<dbReference type="AlphaFoldDB" id="A0A158GZ19"/>
<proteinExistence type="predicted"/>